<dbReference type="InterPro" id="IPR018905">
    <property type="entry name" value="A-galactase_NEW3"/>
</dbReference>
<dbReference type="RefSeq" id="WP_137404775.1">
    <property type="nucleotide sequence ID" value="NZ_BMIU01000016.1"/>
</dbReference>
<dbReference type="PANTHER" id="PTHR39198">
    <property type="entry name" value="HYPOTHETICAL MEMBRANE PROTEIN, CONSERVED"/>
    <property type="match status" value="1"/>
</dbReference>
<evidence type="ECO:0000256" key="1">
    <source>
        <dbReference type="SAM" id="Phobius"/>
    </source>
</evidence>
<keyword evidence="1" id="KW-1133">Transmembrane helix</keyword>
<dbReference type="Proteomes" id="UP000647339">
    <property type="component" value="Unassembled WGS sequence"/>
</dbReference>
<dbReference type="Pfam" id="PF10633">
    <property type="entry name" value="NPCBM_assoc"/>
    <property type="match status" value="2"/>
</dbReference>
<feature type="domain" description="Alpha-galactosidase NEW3" evidence="2">
    <location>
        <begin position="165"/>
        <end position="239"/>
    </location>
</feature>
<organism evidence="3 4">
    <name type="scientific">Echinicola rosea</name>
    <dbReference type="NCBI Taxonomy" id="1807691"/>
    <lineage>
        <taxon>Bacteria</taxon>
        <taxon>Pseudomonadati</taxon>
        <taxon>Bacteroidota</taxon>
        <taxon>Cytophagia</taxon>
        <taxon>Cytophagales</taxon>
        <taxon>Cyclobacteriaceae</taxon>
        <taxon>Echinicola</taxon>
    </lineage>
</organism>
<feature type="transmembrane region" description="Helical" evidence="1">
    <location>
        <begin position="258"/>
        <end position="278"/>
    </location>
</feature>
<proteinExistence type="predicted"/>
<dbReference type="PANTHER" id="PTHR39198:SF1">
    <property type="entry name" value="ALPHA-GALACTOSIDASE NEW3 DOMAIN-CONTAINING PROTEIN"/>
    <property type="match status" value="1"/>
</dbReference>
<evidence type="ECO:0000313" key="3">
    <source>
        <dbReference type="EMBL" id="GGF39878.1"/>
    </source>
</evidence>
<dbReference type="InterPro" id="IPR013783">
    <property type="entry name" value="Ig-like_fold"/>
</dbReference>
<name>A0ABQ1V5H4_9BACT</name>
<gene>
    <name evidence="3" type="ORF">GCM10011339_30520</name>
</gene>
<evidence type="ECO:0000313" key="4">
    <source>
        <dbReference type="Proteomes" id="UP000647339"/>
    </source>
</evidence>
<dbReference type="EMBL" id="BMIU01000016">
    <property type="protein sequence ID" value="GGF39878.1"/>
    <property type="molecule type" value="Genomic_DNA"/>
</dbReference>
<evidence type="ECO:0000259" key="2">
    <source>
        <dbReference type="Pfam" id="PF10633"/>
    </source>
</evidence>
<reference evidence="4" key="1">
    <citation type="journal article" date="2019" name="Int. J. Syst. Evol. Microbiol.">
        <title>The Global Catalogue of Microorganisms (GCM) 10K type strain sequencing project: providing services to taxonomists for standard genome sequencing and annotation.</title>
        <authorList>
            <consortium name="The Broad Institute Genomics Platform"/>
            <consortium name="The Broad Institute Genome Sequencing Center for Infectious Disease"/>
            <person name="Wu L."/>
            <person name="Ma J."/>
        </authorList>
    </citation>
    <scope>NUCLEOTIDE SEQUENCE [LARGE SCALE GENOMIC DNA]</scope>
    <source>
        <strain evidence="4">CGMCC 1.15407</strain>
    </source>
</reference>
<keyword evidence="1" id="KW-0472">Membrane</keyword>
<keyword evidence="4" id="KW-1185">Reference proteome</keyword>
<dbReference type="Gene3D" id="2.60.40.10">
    <property type="entry name" value="Immunoglobulins"/>
    <property type="match status" value="1"/>
</dbReference>
<sequence length="284" mass="30414">MSVDSFNNGKPMMGANHLFFVLLAVLFCLSVVETAAQAPESGSSLTARLINLEAPVSETFRYQATLKNGASTSAKYTLDGRAPDGWRVRFKVSGKQVTSLQVDPKKSESIAIEVTPAHGAAPGKYDVPVHAVGSDSLSLNLEAVVEGDYEIMLTTPSGRLSGEVTEGKNKQVNLQVKNTGSLPLGDVSLSSRTPPKWEATFSPSTIEQLDPGKSVDVVATVTVPEKTLPGDYVNKFTAKTAETNSEASYRMTVTTSLLSGWVGILVILVAIGLVYYLIRKFGRR</sequence>
<protein>
    <recommendedName>
        <fullName evidence="2">Alpha-galactosidase NEW3 domain-containing protein</fullName>
    </recommendedName>
</protein>
<feature type="domain" description="Alpha-galactosidase NEW3" evidence="2">
    <location>
        <begin position="62"/>
        <end position="130"/>
    </location>
</feature>
<keyword evidence="1" id="KW-0812">Transmembrane</keyword>
<comment type="caution">
    <text evidence="3">The sequence shown here is derived from an EMBL/GenBank/DDBJ whole genome shotgun (WGS) entry which is preliminary data.</text>
</comment>
<accession>A0ABQ1V5H4</accession>